<evidence type="ECO:0000256" key="1">
    <source>
        <dbReference type="ARBA" id="ARBA00004651"/>
    </source>
</evidence>
<accession>A0ABT7F118</accession>
<keyword evidence="3" id="KW-1003">Cell membrane</keyword>
<dbReference type="Gene3D" id="1.10.3720.10">
    <property type="entry name" value="MetI-like"/>
    <property type="match status" value="1"/>
</dbReference>
<dbReference type="SUPFAM" id="SSF161098">
    <property type="entry name" value="MetI-like"/>
    <property type="match status" value="1"/>
</dbReference>
<keyword evidence="6 7" id="KW-0472">Membrane</keyword>
<evidence type="ECO:0000313" key="9">
    <source>
        <dbReference type="EMBL" id="MDK3018200.1"/>
    </source>
</evidence>
<dbReference type="Pfam" id="PF19300">
    <property type="entry name" value="BPD_transp_1_N"/>
    <property type="match status" value="1"/>
</dbReference>
<evidence type="ECO:0000259" key="8">
    <source>
        <dbReference type="PROSITE" id="PS50928"/>
    </source>
</evidence>
<dbReference type="InterPro" id="IPR000515">
    <property type="entry name" value="MetI-like"/>
</dbReference>
<gene>
    <name evidence="9" type="ORF">QO033_10975</name>
</gene>
<dbReference type="EMBL" id="JASNJD010000007">
    <property type="protein sequence ID" value="MDK3018200.1"/>
    <property type="molecule type" value="Genomic_DNA"/>
</dbReference>
<evidence type="ECO:0000256" key="5">
    <source>
        <dbReference type="ARBA" id="ARBA00022989"/>
    </source>
</evidence>
<proteinExistence type="inferred from homology"/>
<feature type="transmembrane region" description="Helical" evidence="7">
    <location>
        <begin position="280"/>
        <end position="306"/>
    </location>
</feature>
<evidence type="ECO:0000313" key="10">
    <source>
        <dbReference type="Proteomes" id="UP001243757"/>
    </source>
</evidence>
<dbReference type="PANTHER" id="PTHR43163:SF6">
    <property type="entry name" value="DIPEPTIDE TRANSPORT SYSTEM PERMEASE PROTEIN DPPB-RELATED"/>
    <property type="match status" value="1"/>
</dbReference>
<evidence type="ECO:0000256" key="2">
    <source>
        <dbReference type="ARBA" id="ARBA00022448"/>
    </source>
</evidence>
<reference evidence="9 10" key="1">
    <citation type="submission" date="2023-05" db="EMBL/GenBank/DDBJ databases">
        <title>Pseudodonghicola sp. nov.</title>
        <authorList>
            <person name="Huang J."/>
        </authorList>
    </citation>
    <scope>NUCLEOTIDE SEQUENCE [LARGE SCALE GENOMIC DNA]</scope>
    <source>
        <strain evidence="9 10">IC7</strain>
    </source>
</reference>
<feature type="transmembrane region" description="Helical" evidence="7">
    <location>
        <begin position="133"/>
        <end position="155"/>
    </location>
</feature>
<keyword evidence="4 7" id="KW-0812">Transmembrane</keyword>
<dbReference type="RefSeq" id="WP_284481016.1">
    <property type="nucleotide sequence ID" value="NZ_JASNJD010000007.1"/>
</dbReference>
<keyword evidence="10" id="KW-1185">Reference proteome</keyword>
<evidence type="ECO:0000256" key="6">
    <source>
        <dbReference type="ARBA" id="ARBA00023136"/>
    </source>
</evidence>
<evidence type="ECO:0000256" key="3">
    <source>
        <dbReference type="ARBA" id="ARBA00022475"/>
    </source>
</evidence>
<comment type="similarity">
    <text evidence="7">Belongs to the binding-protein-dependent transport system permease family.</text>
</comment>
<keyword evidence="2 7" id="KW-0813">Transport</keyword>
<dbReference type="Pfam" id="PF00528">
    <property type="entry name" value="BPD_transp_1"/>
    <property type="match status" value="1"/>
</dbReference>
<comment type="subcellular location">
    <subcellularLocation>
        <location evidence="1 7">Cell membrane</location>
        <topology evidence="1 7">Multi-pass membrane protein</topology>
    </subcellularLocation>
</comment>
<feature type="transmembrane region" description="Helical" evidence="7">
    <location>
        <begin position="175"/>
        <end position="195"/>
    </location>
</feature>
<feature type="transmembrane region" description="Helical" evidence="7">
    <location>
        <begin position="99"/>
        <end position="121"/>
    </location>
</feature>
<dbReference type="PROSITE" id="PS50928">
    <property type="entry name" value="ABC_TM1"/>
    <property type="match status" value="1"/>
</dbReference>
<dbReference type="InterPro" id="IPR045621">
    <property type="entry name" value="BPD_transp_1_N"/>
</dbReference>
<keyword evidence="5 7" id="KW-1133">Transmembrane helix</keyword>
<sequence length="313" mass="33899">MSYILNRILSMLLTLFLISAITFAVTNILPGDVAMMIMGTQSNPEALAGLRETLGLNDPLLAQYGRWIGGMLTGDWGTSLVFKEPIAPLLIQKMTASGLIVLLSMTIALVCAVPLGVWAAVHPNRWQDTASSSAALLGVSLPDFFWGIMLILLFARALHWLPSSGFVDPREDLLLALRHALLPALALGLGLMAHLTRMTRATMTGILNQEFIRVARAKGLGEGTVVWRYGLANAVGPVMTVAGLQVGYLFGSIIVIESLFNYTGMGWLTYQGLLNRDIPLIQASVFVIAAVVMLANLLVDILYVLVDPRIRLS</sequence>
<evidence type="ECO:0000256" key="7">
    <source>
        <dbReference type="RuleBase" id="RU363032"/>
    </source>
</evidence>
<organism evidence="9 10">
    <name type="scientific">Pseudodonghicola flavimaris</name>
    <dbReference type="NCBI Taxonomy" id="3050036"/>
    <lineage>
        <taxon>Bacteria</taxon>
        <taxon>Pseudomonadati</taxon>
        <taxon>Pseudomonadota</taxon>
        <taxon>Alphaproteobacteria</taxon>
        <taxon>Rhodobacterales</taxon>
        <taxon>Paracoccaceae</taxon>
        <taxon>Pseudodonghicola</taxon>
    </lineage>
</organism>
<dbReference type="Proteomes" id="UP001243757">
    <property type="component" value="Unassembled WGS sequence"/>
</dbReference>
<feature type="transmembrane region" description="Helical" evidence="7">
    <location>
        <begin position="238"/>
        <end position="260"/>
    </location>
</feature>
<evidence type="ECO:0000256" key="4">
    <source>
        <dbReference type="ARBA" id="ARBA00022692"/>
    </source>
</evidence>
<dbReference type="CDD" id="cd06261">
    <property type="entry name" value="TM_PBP2"/>
    <property type="match status" value="1"/>
</dbReference>
<feature type="domain" description="ABC transmembrane type-1" evidence="8">
    <location>
        <begin position="94"/>
        <end position="299"/>
    </location>
</feature>
<dbReference type="InterPro" id="IPR035906">
    <property type="entry name" value="MetI-like_sf"/>
</dbReference>
<name>A0ABT7F118_9RHOB</name>
<dbReference type="PANTHER" id="PTHR43163">
    <property type="entry name" value="DIPEPTIDE TRANSPORT SYSTEM PERMEASE PROTEIN DPPB-RELATED"/>
    <property type="match status" value="1"/>
</dbReference>
<comment type="caution">
    <text evidence="9">The sequence shown here is derived from an EMBL/GenBank/DDBJ whole genome shotgun (WGS) entry which is preliminary data.</text>
</comment>
<protein>
    <submittedName>
        <fullName evidence="9">ABC transporter permease</fullName>
    </submittedName>
</protein>